<sequence length="170" mass="19955">MKMYITSGTLPYLKKLMTEHKDEQLVLMQKEDQFLLIHQTNGVSFFKEPRNYEIIADFGHFPESGFAVFHHIPVTDEGRPLFEYHFKNQAALINKVPDLTAIRVLRPLKSDTYLIFTVWKFESSYHLWKPTESFEEVYSKSAAENPSKKLPKVFPRSSFITKYTIVNEDD</sequence>
<dbReference type="EMBL" id="CP137640">
    <property type="protein sequence ID" value="WVX82468.1"/>
    <property type="molecule type" value="Genomic_DNA"/>
</dbReference>
<dbReference type="Proteomes" id="UP001357223">
    <property type="component" value="Chromosome"/>
</dbReference>
<dbReference type="PANTHER" id="PTHR34474:SF2">
    <property type="entry name" value="SIGNAL TRANSDUCTION PROTEIN TRAP"/>
    <property type="match status" value="1"/>
</dbReference>
<dbReference type="RefSeq" id="WP_338451370.1">
    <property type="nucleotide sequence ID" value="NZ_CP137640.1"/>
</dbReference>
<dbReference type="SUPFAM" id="SSF54909">
    <property type="entry name" value="Dimeric alpha+beta barrel"/>
    <property type="match status" value="1"/>
</dbReference>
<keyword evidence="2" id="KW-0560">Oxidoreductase</keyword>
<reference evidence="2 3" key="1">
    <citation type="submission" date="2023-10" db="EMBL/GenBank/DDBJ databases">
        <title>Niallia locisalis sp.nov. isolated from a salt pond sample.</title>
        <authorList>
            <person name="Li X.-J."/>
            <person name="Dong L."/>
        </authorList>
    </citation>
    <scope>NUCLEOTIDE SEQUENCE [LARGE SCALE GENOMIC DNA]</scope>
    <source>
        <strain evidence="2 3">DSM 29761</strain>
    </source>
</reference>
<proteinExistence type="predicted"/>
<protein>
    <submittedName>
        <fullName evidence="2">Antibiotic biosynthesis monooxygenase</fullName>
    </submittedName>
</protein>
<dbReference type="GO" id="GO:0004497">
    <property type="term" value="F:monooxygenase activity"/>
    <property type="evidence" value="ECO:0007669"/>
    <property type="project" value="UniProtKB-KW"/>
</dbReference>
<keyword evidence="2" id="KW-0503">Monooxygenase</keyword>
<dbReference type="InterPro" id="IPR007138">
    <property type="entry name" value="ABM_dom"/>
</dbReference>
<organism evidence="2 3">
    <name type="scientific">Niallia oryzisoli</name>
    <dbReference type="NCBI Taxonomy" id="1737571"/>
    <lineage>
        <taxon>Bacteria</taxon>
        <taxon>Bacillati</taxon>
        <taxon>Bacillota</taxon>
        <taxon>Bacilli</taxon>
        <taxon>Bacillales</taxon>
        <taxon>Bacillaceae</taxon>
        <taxon>Niallia</taxon>
    </lineage>
</organism>
<gene>
    <name evidence="2" type="ORF">R4Z09_05665</name>
</gene>
<accession>A0ABZ2CG16</accession>
<dbReference type="Gene3D" id="3.30.70.100">
    <property type="match status" value="1"/>
</dbReference>
<dbReference type="InterPro" id="IPR011008">
    <property type="entry name" value="Dimeric_a/b-barrel"/>
</dbReference>
<evidence type="ECO:0000259" key="1">
    <source>
        <dbReference type="PROSITE" id="PS51725"/>
    </source>
</evidence>
<dbReference type="InterPro" id="IPR050404">
    <property type="entry name" value="Heme-degrading_MO"/>
</dbReference>
<keyword evidence="3" id="KW-1185">Reference proteome</keyword>
<name>A0ABZ2CG16_9BACI</name>
<evidence type="ECO:0000313" key="3">
    <source>
        <dbReference type="Proteomes" id="UP001357223"/>
    </source>
</evidence>
<dbReference type="PROSITE" id="PS51725">
    <property type="entry name" value="ABM"/>
    <property type="match status" value="1"/>
</dbReference>
<dbReference type="PANTHER" id="PTHR34474">
    <property type="entry name" value="SIGNAL TRANSDUCTION PROTEIN TRAP"/>
    <property type="match status" value="1"/>
</dbReference>
<feature type="domain" description="ABM" evidence="1">
    <location>
        <begin position="66"/>
        <end position="159"/>
    </location>
</feature>
<evidence type="ECO:0000313" key="2">
    <source>
        <dbReference type="EMBL" id="WVX82468.1"/>
    </source>
</evidence>